<reference evidence="1" key="1">
    <citation type="submission" date="2018-11" db="EMBL/GenBank/DDBJ databases">
        <title>The sequence and de novo assembly of Larimichthys crocea genome using PacBio and Hi-C technologies.</title>
        <authorList>
            <person name="Xu P."/>
            <person name="Chen B."/>
            <person name="Zhou Z."/>
            <person name="Ke Q."/>
            <person name="Wu Y."/>
            <person name="Bai H."/>
            <person name="Pu F."/>
        </authorList>
    </citation>
    <scope>NUCLEOTIDE SEQUENCE</scope>
    <source>
        <tissue evidence="1">Muscle</tissue>
    </source>
</reference>
<evidence type="ECO:0000313" key="2">
    <source>
        <dbReference type="Proteomes" id="UP000793456"/>
    </source>
</evidence>
<dbReference type="EMBL" id="CM011697">
    <property type="protein sequence ID" value="TMS02462.1"/>
    <property type="molecule type" value="Genomic_DNA"/>
</dbReference>
<dbReference type="Proteomes" id="UP000793456">
    <property type="component" value="Chromosome XXIV"/>
</dbReference>
<sequence length="102" mass="11127">MAVQQQPASVVIVTTSTQGPGRLLRSVVFPLHAVSDSAEVRLVLLHANAGLLRNNFLFTPVLHQKAIRHPWLVHGRLLHGVLVLRVCLVSDASGAEDQAVRR</sequence>
<accession>A0ACD3Q642</accession>
<comment type="caution">
    <text evidence="1">The sequence shown here is derived from an EMBL/GenBank/DDBJ whole genome shotgun (WGS) entry which is preliminary data.</text>
</comment>
<gene>
    <name evidence="1" type="ORF">E3U43_008002</name>
</gene>
<name>A0ACD3Q642_LARCR</name>
<organism evidence="1 2">
    <name type="scientific">Larimichthys crocea</name>
    <name type="common">Large yellow croaker</name>
    <name type="synonym">Pseudosciaena crocea</name>
    <dbReference type="NCBI Taxonomy" id="215358"/>
    <lineage>
        <taxon>Eukaryota</taxon>
        <taxon>Metazoa</taxon>
        <taxon>Chordata</taxon>
        <taxon>Craniata</taxon>
        <taxon>Vertebrata</taxon>
        <taxon>Euteleostomi</taxon>
        <taxon>Actinopterygii</taxon>
        <taxon>Neopterygii</taxon>
        <taxon>Teleostei</taxon>
        <taxon>Neoteleostei</taxon>
        <taxon>Acanthomorphata</taxon>
        <taxon>Eupercaria</taxon>
        <taxon>Sciaenidae</taxon>
        <taxon>Larimichthys</taxon>
    </lineage>
</organism>
<evidence type="ECO:0000313" key="1">
    <source>
        <dbReference type="EMBL" id="TMS02462.1"/>
    </source>
</evidence>
<keyword evidence="2" id="KW-1185">Reference proteome</keyword>
<proteinExistence type="predicted"/>
<protein>
    <submittedName>
        <fullName evidence="1">Uncharacterized protein</fullName>
    </submittedName>
</protein>